<reference evidence="2 3" key="1">
    <citation type="submission" date="2017-05" db="EMBL/GenBank/DDBJ databases">
        <authorList>
            <person name="Varghese N."/>
            <person name="Submissions S."/>
        </authorList>
    </citation>
    <scope>NUCLEOTIDE SEQUENCE [LARGE SCALE GENOMIC DNA]</scope>
    <source>
        <strain evidence="2 3">DSM 16304</strain>
    </source>
</reference>
<evidence type="ECO:0000313" key="3">
    <source>
        <dbReference type="Proteomes" id="UP000317315"/>
    </source>
</evidence>
<organism evidence="2 3">
    <name type="scientific">Balnearium lithotrophicum</name>
    <dbReference type="NCBI Taxonomy" id="223788"/>
    <lineage>
        <taxon>Bacteria</taxon>
        <taxon>Pseudomonadati</taxon>
        <taxon>Aquificota</taxon>
        <taxon>Aquificia</taxon>
        <taxon>Desulfurobacteriales</taxon>
        <taxon>Desulfurobacteriaceae</taxon>
        <taxon>Balnearium</taxon>
    </lineage>
</organism>
<keyword evidence="1" id="KW-0472">Membrane</keyword>
<gene>
    <name evidence="2" type="ORF">SAMN06269117_11827</name>
</gene>
<name>A0A521D8L4_9BACT</name>
<dbReference type="RefSeq" id="WP_142935884.1">
    <property type="nucleotide sequence ID" value="NZ_FXTM01000018.1"/>
</dbReference>
<protein>
    <submittedName>
        <fullName evidence="2">Nicotinamide mononucleotide transporter</fullName>
    </submittedName>
</protein>
<keyword evidence="1" id="KW-1133">Transmembrane helix</keyword>
<dbReference type="AlphaFoldDB" id="A0A521D8L4"/>
<keyword evidence="1" id="KW-0812">Transmembrane</keyword>
<feature type="transmembrane region" description="Helical" evidence="1">
    <location>
        <begin position="9"/>
        <end position="26"/>
    </location>
</feature>
<evidence type="ECO:0000313" key="2">
    <source>
        <dbReference type="EMBL" id="SMO68046.1"/>
    </source>
</evidence>
<sequence length="83" mass="9069">MERTKFQKFLEIVASVIGVLALLITALGYPQVGFVIALFASALYATYGYLTKQYGIMVSSLIYGTVEIVGIIRWVFIGVNNGS</sequence>
<dbReference type="EMBL" id="FXTM01000018">
    <property type="protein sequence ID" value="SMO68046.1"/>
    <property type="molecule type" value="Genomic_DNA"/>
</dbReference>
<feature type="transmembrane region" description="Helical" evidence="1">
    <location>
        <begin position="57"/>
        <end position="77"/>
    </location>
</feature>
<keyword evidence="3" id="KW-1185">Reference proteome</keyword>
<dbReference type="Proteomes" id="UP000317315">
    <property type="component" value="Unassembled WGS sequence"/>
</dbReference>
<evidence type="ECO:0000256" key="1">
    <source>
        <dbReference type="SAM" id="Phobius"/>
    </source>
</evidence>
<dbReference type="OrthoDB" id="14978at2"/>
<accession>A0A521D8L4</accession>
<proteinExistence type="predicted"/>